<protein>
    <submittedName>
        <fullName evidence="2">Uncharacterized protein</fullName>
    </submittedName>
</protein>
<feature type="transmembrane region" description="Helical" evidence="1">
    <location>
        <begin position="92"/>
        <end position="114"/>
    </location>
</feature>
<feature type="transmembrane region" description="Helical" evidence="1">
    <location>
        <begin position="154"/>
        <end position="181"/>
    </location>
</feature>
<sequence length="229" mass="26019">MLCHSSPCSSKDVPPPPYVISIGASPKRLNAKSLKTNEIKLEWIPYTVTHAAIYGAVAALAFLYNTICFFHNFGRMPLHKDGFMDEVFGEEALLCSVVIQWLLIFSIFISGIVLERCVPQPLHIFLSVLATNANAVLFVLNIRKVIDEVIPIDCQYFIFIVLLFILSVALCCAYIVAITYYKKQKRLDRSLILSNTVFQARQRRVKELEYTFDPTFDDISLLTYSPIKL</sequence>
<proteinExistence type="predicted"/>
<feature type="transmembrane region" description="Helical" evidence="1">
    <location>
        <begin position="120"/>
        <end position="142"/>
    </location>
</feature>
<keyword evidence="1" id="KW-1133">Transmembrane helix</keyword>
<name>A0AA36GF13_CYLNA</name>
<keyword evidence="1" id="KW-0472">Membrane</keyword>
<gene>
    <name evidence="2" type="ORF">CYNAS_LOCUS1852</name>
</gene>
<dbReference type="EMBL" id="CATQJL010000001">
    <property type="protein sequence ID" value="CAJ0589869.1"/>
    <property type="molecule type" value="Genomic_DNA"/>
</dbReference>
<keyword evidence="3" id="KW-1185">Reference proteome</keyword>
<dbReference type="Proteomes" id="UP001176961">
    <property type="component" value="Unassembled WGS sequence"/>
</dbReference>
<keyword evidence="1" id="KW-0812">Transmembrane</keyword>
<comment type="caution">
    <text evidence="2">The sequence shown here is derived from an EMBL/GenBank/DDBJ whole genome shotgun (WGS) entry which is preliminary data.</text>
</comment>
<organism evidence="2 3">
    <name type="scientific">Cylicocyclus nassatus</name>
    <name type="common">Nematode worm</name>
    <dbReference type="NCBI Taxonomy" id="53992"/>
    <lineage>
        <taxon>Eukaryota</taxon>
        <taxon>Metazoa</taxon>
        <taxon>Ecdysozoa</taxon>
        <taxon>Nematoda</taxon>
        <taxon>Chromadorea</taxon>
        <taxon>Rhabditida</taxon>
        <taxon>Rhabditina</taxon>
        <taxon>Rhabditomorpha</taxon>
        <taxon>Strongyloidea</taxon>
        <taxon>Strongylidae</taxon>
        <taxon>Cylicocyclus</taxon>
    </lineage>
</organism>
<accession>A0AA36GF13</accession>
<evidence type="ECO:0000256" key="1">
    <source>
        <dbReference type="SAM" id="Phobius"/>
    </source>
</evidence>
<reference evidence="2" key="1">
    <citation type="submission" date="2023-07" db="EMBL/GenBank/DDBJ databases">
        <authorList>
            <consortium name="CYATHOMIX"/>
        </authorList>
    </citation>
    <scope>NUCLEOTIDE SEQUENCE</scope>
    <source>
        <strain evidence="2">N/A</strain>
    </source>
</reference>
<feature type="transmembrane region" description="Helical" evidence="1">
    <location>
        <begin position="51"/>
        <end position="71"/>
    </location>
</feature>
<evidence type="ECO:0000313" key="2">
    <source>
        <dbReference type="EMBL" id="CAJ0589869.1"/>
    </source>
</evidence>
<dbReference type="AlphaFoldDB" id="A0AA36GF13"/>
<evidence type="ECO:0000313" key="3">
    <source>
        <dbReference type="Proteomes" id="UP001176961"/>
    </source>
</evidence>